<dbReference type="EMBL" id="JAAXLA010000112">
    <property type="protein sequence ID" value="NMI01979.1"/>
    <property type="molecule type" value="Genomic_DNA"/>
</dbReference>
<protein>
    <submittedName>
        <fullName evidence="2">Family 16 glycosylhydrolase</fullName>
    </submittedName>
</protein>
<evidence type="ECO:0000313" key="2">
    <source>
        <dbReference type="EMBL" id="NMI01979.1"/>
    </source>
</evidence>
<comment type="caution">
    <text evidence="2">The sequence shown here is derived from an EMBL/GenBank/DDBJ whole genome shotgun (WGS) entry which is preliminary data.</text>
</comment>
<reference evidence="2 3" key="1">
    <citation type="submission" date="2020-04" db="EMBL/GenBank/DDBJ databases">
        <authorList>
            <person name="Klaysubun C."/>
            <person name="Duangmal K."/>
            <person name="Lipun K."/>
        </authorList>
    </citation>
    <scope>NUCLEOTIDE SEQUENCE [LARGE SCALE GENOMIC DNA]</scope>
    <source>
        <strain evidence="2 3">K10HN5</strain>
    </source>
</reference>
<dbReference type="Proteomes" id="UP000820669">
    <property type="component" value="Unassembled WGS sequence"/>
</dbReference>
<dbReference type="RefSeq" id="WP_169385484.1">
    <property type="nucleotide sequence ID" value="NZ_JAAXLA010000112.1"/>
</dbReference>
<dbReference type="Gene3D" id="2.60.120.200">
    <property type="match status" value="1"/>
</dbReference>
<keyword evidence="3" id="KW-1185">Reference proteome</keyword>
<evidence type="ECO:0000256" key="1">
    <source>
        <dbReference type="SAM" id="MobiDB-lite"/>
    </source>
</evidence>
<feature type="region of interest" description="Disordered" evidence="1">
    <location>
        <begin position="127"/>
        <end position="162"/>
    </location>
</feature>
<sequence>MSADLRRELREVAAVHMSDMSRSVAAVDGTTLPPDRHACGPEPVHGSVRHDSTQWSAYALEWTPQKITAYVNGTEWYSTPKTDAFRPRPMTMTVQLDYFPPAGGATAMHLDWAKQWALPESVAATLSLAPGDPATGQPRDYPDRAPRMLEGAGGARQPAPPP</sequence>
<gene>
    <name evidence="2" type="ORF">HF526_32475</name>
</gene>
<organism evidence="2 3">
    <name type="scientific">Pseudonocardia acidicola</name>
    <dbReference type="NCBI Taxonomy" id="2724939"/>
    <lineage>
        <taxon>Bacteria</taxon>
        <taxon>Bacillati</taxon>
        <taxon>Actinomycetota</taxon>
        <taxon>Actinomycetes</taxon>
        <taxon>Pseudonocardiales</taxon>
        <taxon>Pseudonocardiaceae</taxon>
        <taxon>Pseudonocardia</taxon>
    </lineage>
</organism>
<dbReference type="SUPFAM" id="SSF49899">
    <property type="entry name" value="Concanavalin A-like lectins/glucanases"/>
    <property type="match status" value="1"/>
</dbReference>
<name>A0ABX1SK80_9PSEU</name>
<accession>A0ABX1SK80</accession>
<proteinExistence type="predicted"/>
<evidence type="ECO:0000313" key="3">
    <source>
        <dbReference type="Proteomes" id="UP000820669"/>
    </source>
</evidence>
<dbReference type="InterPro" id="IPR013320">
    <property type="entry name" value="ConA-like_dom_sf"/>
</dbReference>